<dbReference type="Proteomes" id="UP000230211">
    <property type="component" value="Segment"/>
</dbReference>
<dbReference type="EMBL" id="MF498773">
    <property type="protein sequence ID" value="ATI17264.1"/>
    <property type="molecule type" value="Genomic_DNA"/>
</dbReference>
<reference evidence="1 2" key="1">
    <citation type="submission" date="2017-07" db="EMBL/GenBank/DDBJ databases">
        <title>In vitro design and evaluation of phage cocktails against multidrug-resistant Aeromonas salmonicida.</title>
        <authorList>
            <person name="Chen L."/>
            <person name="Yuan S."/>
            <person name="Ma Y."/>
        </authorList>
    </citation>
    <scope>NUCLEOTIDE SEQUENCE [LARGE SCALE GENOMIC DNA]</scope>
</reference>
<organism evidence="1 2">
    <name type="scientific">Aeromonas phage AS-szw</name>
    <dbReference type="NCBI Taxonomy" id="2026114"/>
    <lineage>
        <taxon>Viruses</taxon>
        <taxon>Duplodnaviria</taxon>
        <taxon>Heunggongvirae</taxon>
        <taxon>Uroviricota</taxon>
        <taxon>Caudoviricetes</taxon>
        <taxon>Pantevenvirales</taxon>
        <taxon>Straboviridae</taxon>
        <taxon>Emmerichvirinae</taxon>
        <taxon>Ceceduovirus</taxon>
        <taxon>Ceceduovirus aszj</taxon>
    </lineage>
</organism>
<evidence type="ECO:0000313" key="2">
    <source>
        <dbReference type="Proteomes" id="UP000230211"/>
    </source>
</evidence>
<protein>
    <submittedName>
        <fullName evidence="1">Uncharacterized protein</fullName>
    </submittedName>
</protein>
<accession>A0A291LE03</accession>
<proteinExistence type="predicted"/>
<name>A0A291LE03_9CAUD</name>
<sequence>MNFFNYIVVMKTVNGMERFLVSAMDPSKAKKKVMDYLVDECIPFSCSYPRNETIRVADSQVEEMKNRSDIKTLYV</sequence>
<evidence type="ECO:0000313" key="1">
    <source>
        <dbReference type="EMBL" id="ATI17264.1"/>
    </source>
</evidence>